<dbReference type="EMBL" id="JAHRIQ010049820">
    <property type="protein sequence ID" value="MEQ2237813.1"/>
    <property type="molecule type" value="Genomic_DNA"/>
</dbReference>
<proteinExistence type="predicted"/>
<evidence type="ECO:0000313" key="2">
    <source>
        <dbReference type="EMBL" id="MEQ2237813.1"/>
    </source>
</evidence>
<organism evidence="2 3">
    <name type="scientific">Ilyodon furcidens</name>
    <name type="common">goldbreast splitfin</name>
    <dbReference type="NCBI Taxonomy" id="33524"/>
    <lineage>
        <taxon>Eukaryota</taxon>
        <taxon>Metazoa</taxon>
        <taxon>Chordata</taxon>
        <taxon>Craniata</taxon>
        <taxon>Vertebrata</taxon>
        <taxon>Euteleostomi</taxon>
        <taxon>Actinopterygii</taxon>
        <taxon>Neopterygii</taxon>
        <taxon>Teleostei</taxon>
        <taxon>Neoteleostei</taxon>
        <taxon>Acanthomorphata</taxon>
        <taxon>Ovalentaria</taxon>
        <taxon>Atherinomorphae</taxon>
        <taxon>Cyprinodontiformes</taxon>
        <taxon>Goodeidae</taxon>
        <taxon>Ilyodon</taxon>
    </lineage>
</organism>
<sequence length="151" mass="17249">MDAGYLHLVIVVTFSRTHQVAYCSVYLTQGFFKKAPCVSISDWPKCAKILKNNLFFLLRNPESKETWLYKPCTQTANTSNPKKLQIKIQMSGFSAKYEISNVLKKKYIHKQHRLLKKNLFWSFTGNAHSGGPGLKKQSQSSTDTTSSLQRQ</sequence>
<feature type="region of interest" description="Disordered" evidence="1">
    <location>
        <begin position="129"/>
        <end position="151"/>
    </location>
</feature>
<accession>A0ABV0TY04</accession>
<feature type="compositionally biased region" description="Low complexity" evidence="1">
    <location>
        <begin position="137"/>
        <end position="151"/>
    </location>
</feature>
<dbReference type="Proteomes" id="UP001482620">
    <property type="component" value="Unassembled WGS sequence"/>
</dbReference>
<evidence type="ECO:0000256" key="1">
    <source>
        <dbReference type="SAM" id="MobiDB-lite"/>
    </source>
</evidence>
<keyword evidence="3" id="KW-1185">Reference proteome</keyword>
<protein>
    <submittedName>
        <fullName evidence="2">Uncharacterized protein</fullName>
    </submittedName>
</protein>
<gene>
    <name evidence="2" type="ORF">ILYODFUR_026943</name>
</gene>
<comment type="caution">
    <text evidence="2">The sequence shown here is derived from an EMBL/GenBank/DDBJ whole genome shotgun (WGS) entry which is preliminary data.</text>
</comment>
<name>A0ABV0TY04_9TELE</name>
<evidence type="ECO:0000313" key="3">
    <source>
        <dbReference type="Proteomes" id="UP001482620"/>
    </source>
</evidence>
<reference evidence="2 3" key="1">
    <citation type="submission" date="2021-06" db="EMBL/GenBank/DDBJ databases">
        <authorList>
            <person name="Palmer J.M."/>
        </authorList>
    </citation>
    <scope>NUCLEOTIDE SEQUENCE [LARGE SCALE GENOMIC DNA]</scope>
    <source>
        <strain evidence="3">if_2019</strain>
        <tissue evidence="2">Muscle</tissue>
    </source>
</reference>